<accession>A0AAN6NQE0</accession>
<evidence type="ECO:0008006" key="7">
    <source>
        <dbReference type="Google" id="ProtNLM"/>
    </source>
</evidence>
<dbReference type="Pfam" id="PF00106">
    <property type="entry name" value="adh_short"/>
    <property type="match status" value="2"/>
</dbReference>
<dbReference type="AlphaFoldDB" id="A0AAN6NQE0"/>
<gene>
    <name evidence="5" type="ORF">QBC32DRAFT_377514</name>
</gene>
<evidence type="ECO:0000313" key="6">
    <source>
        <dbReference type="Proteomes" id="UP001303222"/>
    </source>
</evidence>
<protein>
    <recommendedName>
        <fullName evidence="7">NAD(P)-binding protein</fullName>
    </recommendedName>
</protein>
<proteinExistence type="inferred from homology"/>
<evidence type="ECO:0000256" key="2">
    <source>
        <dbReference type="ARBA" id="ARBA00022857"/>
    </source>
</evidence>
<dbReference type="EMBL" id="MU859197">
    <property type="protein sequence ID" value="KAK3949905.1"/>
    <property type="molecule type" value="Genomic_DNA"/>
</dbReference>
<comment type="caution">
    <text evidence="5">The sequence shown here is derived from an EMBL/GenBank/DDBJ whole genome shotgun (WGS) entry which is preliminary data.</text>
</comment>
<dbReference type="SUPFAM" id="SSF51735">
    <property type="entry name" value="NAD(P)-binding Rossmann-fold domains"/>
    <property type="match status" value="1"/>
</dbReference>
<comment type="similarity">
    <text evidence="1">Belongs to the short-chain dehydrogenases/reductases (SDR) family.</text>
</comment>
<reference evidence="5" key="1">
    <citation type="journal article" date="2023" name="Mol. Phylogenet. Evol.">
        <title>Genome-scale phylogeny and comparative genomics of the fungal order Sordariales.</title>
        <authorList>
            <person name="Hensen N."/>
            <person name="Bonometti L."/>
            <person name="Westerberg I."/>
            <person name="Brannstrom I.O."/>
            <person name="Guillou S."/>
            <person name="Cros-Aarteil S."/>
            <person name="Calhoun S."/>
            <person name="Haridas S."/>
            <person name="Kuo A."/>
            <person name="Mondo S."/>
            <person name="Pangilinan J."/>
            <person name="Riley R."/>
            <person name="LaButti K."/>
            <person name="Andreopoulos B."/>
            <person name="Lipzen A."/>
            <person name="Chen C."/>
            <person name="Yan M."/>
            <person name="Daum C."/>
            <person name="Ng V."/>
            <person name="Clum A."/>
            <person name="Steindorff A."/>
            <person name="Ohm R.A."/>
            <person name="Martin F."/>
            <person name="Silar P."/>
            <person name="Natvig D.O."/>
            <person name="Lalanne C."/>
            <person name="Gautier V."/>
            <person name="Ament-Velasquez S.L."/>
            <person name="Kruys A."/>
            <person name="Hutchinson M.I."/>
            <person name="Powell A.J."/>
            <person name="Barry K."/>
            <person name="Miller A.N."/>
            <person name="Grigoriev I.V."/>
            <person name="Debuchy R."/>
            <person name="Gladieux P."/>
            <person name="Hiltunen Thoren M."/>
            <person name="Johannesson H."/>
        </authorList>
    </citation>
    <scope>NUCLEOTIDE SEQUENCE</scope>
    <source>
        <strain evidence="5">CBS 626.80</strain>
    </source>
</reference>
<dbReference type="GO" id="GO:0016491">
    <property type="term" value="F:oxidoreductase activity"/>
    <property type="evidence" value="ECO:0007669"/>
    <property type="project" value="UniProtKB-KW"/>
</dbReference>
<sequence length="413" mass="43970">MDNSTTTDDLSWSLVDTIKQSPPIDVTAPYDTKSLAGKTILITGGASGFGAAFARKWAKHGSHIIIGDVNDSAAEELITELRSLPGSSKHHYYQHCDVTSWEDQVSLFKMAARASPTRGIDAVVAGAGISEHGDVVSGAPGVFDNPAGLDSDSDSSPPPPPPLNILNVNLTGVMYTTHLALFWLPRNGGVSRLDLLDSPHPSDGNNQPIPIRDRHLLLVSSIAGLAPLPGQTEYTASKHGVLGLFRALRATSWAKGIRCNVLCPYFVDTPIVPWRGMALLAGGPKAQIEDVVDAATRLMADEGVVGRGLVIGGKQRVIRGRIVTVGDAGAEGEVLEEGNGEGGRGGIRSSPGAVWEVYAHDYEMVEVFVYRFVKILNMVRTVRGWVGTLKDLWGIYLGRRGGGKAIKAKKVVA</sequence>
<dbReference type="InterPro" id="IPR036291">
    <property type="entry name" value="NAD(P)-bd_dom_sf"/>
</dbReference>
<evidence type="ECO:0000256" key="1">
    <source>
        <dbReference type="ARBA" id="ARBA00006484"/>
    </source>
</evidence>
<dbReference type="PROSITE" id="PS00061">
    <property type="entry name" value="ADH_SHORT"/>
    <property type="match status" value="1"/>
</dbReference>
<dbReference type="InterPro" id="IPR020904">
    <property type="entry name" value="Sc_DH/Rdtase_CS"/>
</dbReference>
<name>A0AAN6NQE0_9PEZI</name>
<dbReference type="PANTHER" id="PTHR43180:SF16">
    <property type="entry name" value="BACILYSIN BIOSYNTHESIS OXIDOREDUCTASE BACC"/>
    <property type="match status" value="1"/>
</dbReference>
<keyword evidence="6" id="KW-1185">Reference proteome</keyword>
<reference evidence="5" key="2">
    <citation type="submission" date="2023-06" db="EMBL/GenBank/DDBJ databases">
        <authorList>
            <consortium name="Lawrence Berkeley National Laboratory"/>
            <person name="Mondo S.J."/>
            <person name="Hensen N."/>
            <person name="Bonometti L."/>
            <person name="Westerberg I."/>
            <person name="Brannstrom I.O."/>
            <person name="Guillou S."/>
            <person name="Cros-Aarteil S."/>
            <person name="Calhoun S."/>
            <person name="Haridas S."/>
            <person name="Kuo A."/>
            <person name="Pangilinan J."/>
            <person name="Riley R."/>
            <person name="Labutti K."/>
            <person name="Andreopoulos B."/>
            <person name="Lipzen A."/>
            <person name="Chen C."/>
            <person name="Yanf M."/>
            <person name="Daum C."/>
            <person name="Ng V."/>
            <person name="Clum A."/>
            <person name="Steindorff A."/>
            <person name="Ohm R."/>
            <person name="Martin F."/>
            <person name="Silar P."/>
            <person name="Natvig D."/>
            <person name="Lalanne C."/>
            <person name="Gautier V."/>
            <person name="Ament-Velasquez S.L."/>
            <person name="Kruys A."/>
            <person name="Hutchinson M.I."/>
            <person name="Powell A.J."/>
            <person name="Barry K."/>
            <person name="Miller A.N."/>
            <person name="Grigoriev I.V."/>
            <person name="Debuchy R."/>
            <person name="Gladieux P."/>
            <person name="Thoren M.H."/>
            <person name="Johannesson H."/>
        </authorList>
    </citation>
    <scope>NUCLEOTIDE SEQUENCE</scope>
    <source>
        <strain evidence="5">CBS 626.80</strain>
    </source>
</reference>
<keyword evidence="3" id="KW-0560">Oxidoreductase</keyword>
<dbReference type="InterPro" id="IPR002347">
    <property type="entry name" value="SDR_fam"/>
</dbReference>
<organism evidence="5 6">
    <name type="scientific">Pseudoneurospora amorphoporcata</name>
    <dbReference type="NCBI Taxonomy" id="241081"/>
    <lineage>
        <taxon>Eukaryota</taxon>
        <taxon>Fungi</taxon>
        <taxon>Dikarya</taxon>
        <taxon>Ascomycota</taxon>
        <taxon>Pezizomycotina</taxon>
        <taxon>Sordariomycetes</taxon>
        <taxon>Sordariomycetidae</taxon>
        <taxon>Sordariales</taxon>
        <taxon>Sordariaceae</taxon>
        <taxon>Pseudoneurospora</taxon>
    </lineage>
</organism>
<dbReference type="PRINTS" id="PR00081">
    <property type="entry name" value="GDHRDH"/>
</dbReference>
<dbReference type="Proteomes" id="UP001303222">
    <property type="component" value="Unassembled WGS sequence"/>
</dbReference>
<evidence type="ECO:0000313" key="5">
    <source>
        <dbReference type="EMBL" id="KAK3949905.1"/>
    </source>
</evidence>
<dbReference type="PANTHER" id="PTHR43180">
    <property type="entry name" value="3-OXOACYL-(ACYL-CARRIER-PROTEIN) REDUCTASE (AFU_ORTHOLOGUE AFUA_6G11210)"/>
    <property type="match status" value="1"/>
</dbReference>
<feature type="region of interest" description="Disordered" evidence="4">
    <location>
        <begin position="140"/>
        <end position="162"/>
    </location>
</feature>
<evidence type="ECO:0000256" key="3">
    <source>
        <dbReference type="ARBA" id="ARBA00023002"/>
    </source>
</evidence>
<keyword evidence="2" id="KW-0521">NADP</keyword>
<dbReference type="Gene3D" id="3.40.50.720">
    <property type="entry name" value="NAD(P)-binding Rossmann-like Domain"/>
    <property type="match status" value="1"/>
</dbReference>
<evidence type="ECO:0000256" key="4">
    <source>
        <dbReference type="SAM" id="MobiDB-lite"/>
    </source>
</evidence>